<reference evidence="5" key="1">
    <citation type="submission" date="2024-07" db="EMBL/GenBank/DDBJ databases">
        <title>Identification and characteristics of an arsenic-resistant bacterial isolate, which belongs to a novel species.</title>
        <authorList>
            <person name="Juszczyk A."/>
            <person name="Kowalczyk A."/>
            <person name="Was K."/>
            <person name="Kosowicz W."/>
            <person name="Budzyn A."/>
            <person name="Latowski D."/>
        </authorList>
    </citation>
    <scope>NUCLEOTIDE SEQUENCE</scope>
    <source>
        <strain evidence="5">As8PL</strain>
    </source>
</reference>
<keyword evidence="1" id="KW-0678">Repressor</keyword>
<dbReference type="InterPro" id="IPR049397">
    <property type="entry name" value="EthR_C"/>
</dbReference>
<dbReference type="PANTHER" id="PTHR43479:SF7">
    <property type="entry name" value="TETR-FAMILY TRANSCRIPTIONAL REGULATOR"/>
    <property type="match status" value="1"/>
</dbReference>
<evidence type="ECO:0000256" key="2">
    <source>
        <dbReference type="ARBA" id="ARBA00023125"/>
    </source>
</evidence>
<sequence length="202" mass="23545">MEKKLTREEKATQTRARLLKCAEELFIDRGFVKTTISQIIKRAGLGYGTAYVYFKNKDELFVELLDELMGQFYDVAERSFVPKSVTEAAECIKEQVGMFLTLAQKEHQLMRVLKEARGASIVIDQRWSEIREQFIHRISVDISYAQSNGLASRHLDPELIARGWFYANEMFMWECVTGECRYSIAQLREQLTDIYMNGLYIK</sequence>
<dbReference type="PROSITE" id="PS50977">
    <property type="entry name" value="HTH_TETR_2"/>
    <property type="match status" value="1"/>
</dbReference>
<dbReference type="Pfam" id="PF00440">
    <property type="entry name" value="TetR_N"/>
    <property type="match status" value="1"/>
</dbReference>
<evidence type="ECO:0000256" key="1">
    <source>
        <dbReference type="ARBA" id="ARBA00022491"/>
    </source>
</evidence>
<dbReference type="AlphaFoldDB" id="A0AB39BX31"/>
<dbReference type="InterPro" id="IPR001647">
    <property type="entry name" value="HTH_TetR"/>
</dbReference>
<feature type="DNA-binding region" description="H-T-H motif" evidence="3">
    <location>
        <begin position="35"/>
        <end position="54"/>
    </location>
</feature>
<dbReference type="Gene3D" id="1.10.10.60">
    <property type="entry name" value="Homeodomain-like"/>
    <property type="match status" value="1"/>
</dbReference>
<gene>
    <name evidence="5" type="ORF">AB3N04_09055</name>
</gene>
<dbReference type="InterPro" id="IPR050624">
    <property type="entry name" value="HTH-type_Tx_Regulator"/>
</dbReference>
<feature type="domain" description="HTH tetR-type" evidence="4">
    <location>
        <begin position="12"/>
        <end position="72"/>
    </location>
</feature>
<dbReference type="RefSeq" id="WP_368505722.1">
    <property type="nucleotide sequence ID" value="NZ_CP162551.1"/>
</dbReference>
<dbReference type="Pfam" id="PF21313">
    <property type="entry name" value="EthR_C"/>
    <property type="match status" value="1"/>
</dbReference>
<dbReference type="InterPro" id="IPR009057">
    <property type="entry name" value="Homeodomain-like_sf"/>
</dbReference>
<dbReference type="Gene3D" id="1.10.357.10">
    <property type="entry name" value="Tetracycline Repressor, domain 2"/>
    <property type="match status" value="1"/>
</dbReference>
<dbReference type="SUPFAM" id="SSF48498">
    <property type="entry name" value="Tetracyclin repressor-like, C-terminal domain"/>
    <property type="match status" value="1"/>
</dbReference>
<name>A0AB39BX31_9BACI</name>
<keyword evidence="2 3" id="KW-0238">DNA-binding</keyword>
<proteinExistence type="predicted"/>
<dbReference type="SUPFAM" id="SSF46689">
    <property type="entry name" value="Homeodomain-like"/>
    <property type="match status" value="1"/>
</dbReference>
<evidence type="ECO:0000259" key="4">
    <source>
        <dbReference type="PROSITE" id="PS50977"/>
    </source>
</evidence>
<dbReference type="PRINTS" id="PR00455">
    <property type="entry name" value="HTHTETR"/>
</dbReference>
<dbReference type="PROSITE" id="PS01081">
    <property type="entry name" value="HTH_TETR_1"/>
    <property type="match status" value="1"/>
</dbReference>
<dbReference type="PANTHER" id="PTHR43479">
    <property type="entry name" value="ACREF/ENVCD OPERON REPRESSOR-RELATED"/>
    <property type="match status" value="1"/>
</dbReference>
<protein>
    <submittedName>
        <fullName evidence="5">TetR/AcrR family transcriptional regulator</fullName>
    </submittedName>
</protein>
<dbReference type="InterPro" id="IPR036271">
    <property type="entry name" value="Tet_transcr_reg_TetR-rel_C_sf"/>
</dbReference>
<evidence type="ECO:0000313" key="5">
    <source>
        <dbReference type="EMBL" id="XDI38437.1"/>
    </source>
</evidence>
<dbReference type="EMBL" id="CP162551">
    <property type="protein sequence ID" value="XDI38437.1"/>
    <property type="molecule type" value="Genomic_DNA"/>
</dbReference>
<dbReference type="InterPro" id="IPR023772">
    <property type="entry name" value="DNA-bd_HTH_TetR-type_CS"/>
</dbReference>
<accession>A0AB39BX31</accession>
<dbReference type="GO" id="GO:0003677">
    <property type="term" value="F:DNA binding"/>
    <property type="evidence" value="ECO:0007669"/>
    <property type="project" value="UniProtKB-UniRule"/>
</dbReference>
<evidence type="ECO:0000256" key="3">
    <source>
        <dbReference type="PROSITE-ProRule" id="PRU00335"/>
    </source>
</evidence>
<organism evidence="5">
    <name type="scientific">Alkalihalophilus sp. As8PL</name>
    <dbReference type="NCBI Taxonomy" id="3237103"/>
    <lineage>
        <taxon>Bacteria</taxon>
        <taxon>Bacillati</taxon>
        <taxon>Bacillota</taxon>
        <taxon>Bacilli</taxon>
        <taxon>Bacillales</taxon>
        <taxon>Bacillaceae</taxon>
        <taxon>Alkalihalophilus</taxon>
    </lineage>
</organism>